<dbReference type="EMBL" id="CM041536">
    <property type="protein sequence ID" value="KAI3371231.1"/>
    <property type="molecule type" value="Genomic_DNA"/>
</dbReference>
<proteinExistence type="predicted"/>
<comment type="caution">
    <text evidence="1">The sequence shown here is derived from an EMBL/GenBank/DDBJ whole genome shotgun (WGS) entry which is preliminary data.</text>
</comment>
<name>A0ACB8WTV0_9TELE</name>
<keyword evidence="2" id="KW-1185">Reference proteome</keyword>
<evidence type="ECO:0000313" key="1">
    <source>
        <dbReference type="EMBL" id="KAI3371231.1"/>
    </source>
</evidence>
<protein>
    <submittedName>
        <fullName evidence="1">Uncharacterized protein</fullName>
    </submittedName>
</protein>
<organism evidence="1 2">
    <name type="scientific">Scortum barcoo</name>
    <name type="common">barcoo grunter</name>
    <dbReference type="NCBI Taxonomy" id="214431"/>
    <lineage>
        <taxon>Eukaryota</taxon>
        <taxon>Metazoa</taxon>
        <taxon>Chordata</taxon>
        <taxon>Craniata</taxon>
        <taxon>Vertebrata</taxon>
        <taxon>Euteleostomi</taxon>
        <taxon>Actinopterygii</taxon>
        <taxon>Neopterygii</taxon>
        <taxon>Teleostei</taxon>
        <taxon>Neoteleostei</taxon>
        <taxon>Acanthomorphata</taxon>
        <taxon>Eupercaria</taxon>
        <taxon>Centrarchiformes</taxon>
        <taxon>Terapontoidei</taxon>
        <taxon>Terapontidae</taxon>
        <taxon>Scortum</taxon>
    </lineage>
</organism>
<accession>A0ACB8WTV0</accession>
<dbReference type="Proteomes" id="UP000831701">
    <property type="component" value="Chromosome 6"/>
</dbReference>
<gene>
    <name evidence="1" type="ORF">L3Q82_023535</name>
</gene>
<sequence length="272" mass="29681">MKRLRLSSGQMGQISSSVALTSPSPTAPGPATSRYALSRQFSVEEKVQEEENILPTSRVIAAITWDIDLGTPSCGLNSSSQTPGRDLRAACLSLTLSGHKFCNGLTQVQALMSPRHQPPAPSAPEGRALINLRPASFSHFLFLGGPGPTSLDLSHRNKSWPFPHPTSSNGVRRYGKGPRPPWTPPSWFSGIIGESIGRQAPITCSPVLPRSVRLVVFQKQIPLRCESRKLSPRYLGPFIIQEIINPSAVRLKLPSSMRIHPTFHDIICPFVP</sequence>
<reference evidence="1" key="1">
    <citation type="submission" date="2022-04" db="EMBL/GenBank/DDBJ databases">
        <title>Jade perch genome.</title>
        <authorList>
            <person name="Chao B."/>
        </authorList>
    </citation>
    <scope>NUCLEOTIDE SEQUENCE</scope>
    <source>
        <strain evidence="1">CB-2022</strain>
    </source>
</reference>
<evidence type="ECO:0000313" key="2">
    <source>
        <dbReference type="Proteomes" id="UP000831701"/>
    </source>
</evidence>